<keyword evidence="2" id="KW-1185">Reference proteome</keyword>
<dbReference type="Proteomes" id="UP000264310">
    <property type="component" value="Unassembled WGS sequence"/>
</dbReference>
<gene>
    <name evidence="1" type="ORF">DYI37_10020</name>
</gene>
<proteinExistence type="predicted"/>
<accession>A0A371X2C2</accession>
<dbReference type="AlphaFoldDB" id="A0A371X2C2"/>
<dbReference type="EMBL" id="QURL01000004">
    <property type="protein sequence ID" value="RFC63372.1"/>
    <property type="molecule type" value="Genomic_DNA"/>
</dbReference>
<comment type="caution">
    <text evidence="1">The sequence shown here is derived from an EMBL/GenBank/DDBJ whole genome shotgun (WGS) entry which is preliminary data.</text>
</comment>
<reference evidence="1 2" key="1">
    <citation type="submission" date="2018-08" db="EMBL/GenBank/DDBJ databases">
        <title>Fulvimarina sp. 85, whole genome shotgun sequence.</title>
        <authorList>
            <person name="Tuo L."/>
        </authorList>
    </citation>
    <scope>NUCLEOTIDE SEQUENCE [LARGE SCALE GENOMIC DNA]</scope>
    <source>
        <strain evidence="1 2">85</strain>
    </source>
</reference>
<name>A0A371X2C2_9HYPH</name>
<protein>
    <submittedName>
        <fullName evidence="1">Uncharacterized protein</fullName>
    </submittedName>
</protein>
<evidence type="ECO:0000313" key="1">
    <source>
        <dbReference type="EMBL" id="RFC63372.1"/>
    </source>
</evidence>
<sequence>MWFNHKTVIFGGLKASSKKAGAASRKTRTMIRLGHALQGDSATEPALSVARASALAAAVMYESRFTGYRGEVPA</sequence>
<organism evidence="1 2">
    <name type="scientific">Fulvimarina endophytica</name>
    <dbReference type="NCBI Taxonomy" id="2293836"/>
    <lineage>
        <taxon>Bacteria</taxon>
        <taxon>Pseudomonadati</taxon>
        <taxon>Pseudomonadota</taxon>
        <taxon>Alphaproteobacteria</taxon>
        <taxon>Hyphomicrobiales</taxon>
        <taxon>Aurantimonadaceae</taxon>
        <taxon>Fulvimarina</taxon>
    </lineage>
</organism>
<evidence type="ECO:0000313" key="2">
    <source>
        <dbReference type="Proteomes" id="UP000264310"/>
    </source>
</evidence>